<dbReference type="GO" id="GO:0008083">
    <property type="term" value="F:growth factor activity"/>
    <property type="evidence" value="ECO:0007669"/>
    <property type="project" value="UniProtKB-KW"/>
</dbReference>
<reference evidence="12" key="3">
    <citation type="submission" date="2025-09" db="UniProtKB">
        <authorList>
            <consortium name="Ensembl"/>
        </authorList>
    </citation>
    <scope>IDENTIFICATION</scope>
</reference>
<dbReference type="InterPro" id="IPR022353">
    <property type="entry name" value="Insulin_CS"/>
</dbReference>
<keyword evidence="13" id="KW-1185">Reference proteome</keyword>
<dbReference type="PANTHER" id="PTHR46845:SF3">
    <property type="entry name" value="INSULIN-LIKE GROWTH FACTOR 1"/>
    <property type="match status" value="1"/>
</dbReference>
<dbReference type="GO" id="GO:0005179">
    <property type="term" value="F:hormone activity"/>
    <property type="evidence" value="ECO:0007669"/>
    <property type="project" value="InterPro"/>
</dbReference>
<name>A0A8K9UPD8_ONCMY</name>
<evidence type="ECO:0000256" key="2">
    <source>
        <dbReference type="ARBA" id="ARBA00009034"/>
    </source>
</evidence>
<proteinExistence type="inferred from homology"/>
<protein>
    <submittedName>
        <fullName evidence="12">Insulin like growth factor 1</fullName>
    </submittedName>
</protein>
<dbReference type="GO" id="GO:0005159">
    <property type="term" value="F:insulin-like growth factor receptor binding"/>
    <property type="evidence" value="ECO:0007669"/>
    <property type="project" value="TreeGrafter"/>
</dbReference>
<dbReference type="GO" id="GO:0043066">
    <property type="term" value="P:negative regulation of apoptotic process"/>
    <property type="evidence" value="ECO:0007669"/>
    <property type="project" value="TreeGrafter"/>
</dbReference>
<comment type="function">
    <text evidence="6">The insulin-like growth factors, isolated from plasma, are structurally and functionally related to insulin but have a much higher growth-promoting activity. Acts as a ligand for IGF1R. Binds to the alpha subunit of IGF1R, leading to the activation of the intrinsic tyrosine kinase activity which autophosphorylates tyrosine residues in the beta subunit thus initiatiating a cascade of down-stream signaling events leading to activation of the PI3K-AKT/PKB and the Ras-MAPK pathways. Binds to integrins. Its binding to integrins and subsequent ternary complex formation with integrins and IGFR1 are essential for IGF1 signaling.</text>
</comment>
<sequence length="205" mass="22739">MSSGHFFQWHLCDVFKSAMCCVSCTHTLSLLLCVLTLTSAATGAGPETLCGAELVDTLQFVCGERGFYFSKPTGYGPSSRRSHNRGIVDECCFQSCELRRLEMYCAPVKSGKAARSVRAQRHTDMPRTPKVSTAVQSVDRGTERRTAQHPDKTKPKKKPLSGNSHTSCKVGCLSFTTAVVLSYYNYTEQKYKPNMQQFPSHISFS</sequence>
<evidence type="ECO:0000313" key="12">
    <source>
        <dbReference type="Ensembl" id="ENSOMYP00000112361.1"/>
    </source>
</evidence>
<dbReference type="Pfam" id="PF00049">
    <property type="entry name" value="Insulin"/>
    <property type="match status" value="1"/>
</dbReference>
<dbReference type="PRINTS" id="PR02002">
    <property type="entry name" value="INSLNLIKEGF"/>
</dbReference>
<dbReference type="FunFam" id="1.10.100.10:FF:000001">
    <property type="entry name" value="insulin-like growth factor I isoform X1"/>
    <property type="match status" value="1"/>
</dbReference>
<dbReference type="GO" id="GO:0008283">
    <property type="term" value="P:cell population proliferation"/>
    <property type="evidence" value="ECO:0007669"/>
    <property type="project" value="TreeGrafter"/>
</dbReference>
<feature type="disulfide bond" evidence="7">
    <location>
        <begin position="91"/>
        <end position="96"/>
    </location>
</feature>
<feature type="region of interest" description="Disordered" evidence="9">
    <location>
        <begin position="116"/>
        <end position="164"/>
    </location>
</feature>
<dbReference type="InterPro" id="IPR022352">
    <property type="entry name" value="Ins/IGF/rlx"/>
</dbReference>
<evidence type="ECO:0000259" key="11">
    <source>
        <dbReference type="SMART" id="SM00078"/>
    </source>
</evidence>
<keyword evidence="5 7" id="KW-1015">Disulfide bond</keyword>
<dbReference type="Proteomes" id="UP000694395">
    <property type="component" value="Chromosome 15"/>
</dbReference>
<feature type="disulfide bond" evidence="7">
    <location>
        <begin position="62"/>
        <end position="105"/>
    </location>
</feature>
<dbReference type="GO" id="GO:0008284">
    <property type="term" value="P:positive regulation of cell population proliferation"/>
    <property type="evidence" value="ECO:0007669"/>
    <property type="project" value="TreeGrafter"/>
</dbReference>
<comment type="similarity">
    <text evidence="2 8">Belongs to the insulin family.</text>
</comment>
<dbReference type="Gene3D" id="1.10.100.10">
    <property type="entry name" value="Insulin-like"/>
    <property type="match status" value="1"/>
</dbReference>
<keyword evidence="4" id="KW-0339">Growth factor</keyword>
<dbReference type="GO" id="GO:0048009">
    <property type="term" value="P:insulin-like growth factor receptor signaling pathway"/>
    <property type="evidence" value="ECO:0007669"/>
    <property type="project" value="TreeGrafter"/>
</dbReference>
<dbReference type="InterPro" id="IPR022341">
    <property type="entry name" value="IGF-I"/>
</dbReference>
<evidence type="ECO:0000256" key="3">
    <source>
        <dbReference type="ARBA" id="ARBA00022525"/>
    </source>
</evidence>
<evidence type="ECO:0000256" key="6">
    <source>
        <dbReference type="ARBA" id="ARBA00056939"/>
    </source>
</evidence>
<reference evidence="12" key="2">
    <citation type="submission" date="2025-08" db="UniProtKB">
        <authorList>
            <consortium name="Ensembl"/>
        </authorList>
    </citation>
    <scope>IDENTIFICATION</scope>
</reference>
<dbReference type="InterPro" id="IPR022350">
    <property type="entry name" value="IGF-1/2"/>
</dbReference>
<gene>
    <name evidence="12" type="primary">LOC100136741</name>
</gene>
<evidence type="ECO:0000256" key="8">
    <source>
        <dbReference type="RuleBase" id="RU000406"/>
    </source>
</evidence>
<feature type="signal peptide" evidence="10">
    <location>
        <begin position="1"/>
        <end position="40"/>
    </location>
</feature>
<reference evidence="12" key="1">
    <citation type="submission" date="2020-07" db="EMBL/GenBank/DDBJ databases">
        <title>A long reads based de novo assembly of the rainbow trout Arlee double haploid line genome.</title>
        <authorList>
            <person name="Gao G."/>
            <person name="Palti Y."/>
        </authorList>
    </citation>
    <scope>NUCLEOTIDE SEQUENCE [LARGE SCALE GENOMIC DNA]</scope>
</reference>
<dbReference type="CDD" id="cd04368">
    <property type="entry name" value="IlGF"/>
    <property type="match status" value="1"/>
</dbReference>
<dbReference type="PANTHER" id="PTHR46845">
    <property type="entry name" value="INSULIN-LIKE GROWTH FACTOR I"/>
    <property type="match status" value="1"/>
</dbReference>
<dbReference type="GeneTree" id="ENSGT00940000159081"/>
<feature type="disulfide bond" evidence="7">
    <location>
        <begin position="50"/>
        <end position="92"/>
    </location>
</feature>
<dbReference type="PRINTS" id="PR02005">
    <property type="entry name" value="INSLNLIKEGF1"/>
</dbReference>
<dbReference type="PRINTS" id="PR00276">
    <property type="entry name" value="INSULINFAMLY"/>
</dbReference>
<feature type="compositionally biased region" description="Basic and acidic residues" evidence="9">
    <location>
        <begin position="140"/>
        <end position="153"/>
    </location>
</feature>
<evidence type="ECO:0000256" key="5">
    <source>
        <dbReference type="ARBA" id="ARBA00023157"/>
    </source>
</evidence>
<dbReference type="GO" id="GO:0051897">
    <property type="term" value="P:positive regulation of phosphatidylinositol 3-kinase/protein kinase B signal transduction"/>
    <property type="evidence" value="ECO:0007669"/>
    <property type="project" value="TreeGrafter"/>
</dbReference>
<organism evidence="12 13">
    <name type="scientific">Oncorhynchus mykiss</name>
    <name type="common">Rainbow trout</name>
    <name type="synonym">Salmo gairdneri</name>
    <dbReference type="NCBI Taxonomy" id="8022"/>
    <lineage>
        <taxon>Eukaryota</taxon>
        <taxon>Metazoa</taxon>
        <taxon>Chordata</taxon>
        <taxon>Craniata</taxon>
        <taxon>Vertebrata</taxon>
        <taxon>Euteleostomi</taxon>
        <taxon>Actinopterygii</taxon>
        <taxon>Neopterygii</taxon>
        <taxon>Teleostei</taxon>
        <taxon>Protacanthopterygii</taxon>
        <taxon>Salmoniformes</taxon>
        <taxon>Salmonidae</taxon>
        <taxon>Salmoninae</taxon>
        <taxon>Oncorhynchus</taxon>
    </lineage>
</organism>
<dbReference type="Ensembl" id="ENSOMYT00000136227.1">
    <property type="protein sequence ID" value="ENSOMYP00000112361.1"/>
    <property type="gene ID" value="ENSOMYG00000038605.2"/>
</dbReference>
<dbReference type="SMART" id="SM00078">
    <property type="entry name" value="IlGF"/>
    <property type="match status" value="1"/>
</dbReference>
<evidence type="ECO:0000256" key="10">
    <source>
        <dbReference type="SAM" id="SignalP"/>
    </source>
</evidence>
<evidence type="ECO:0000256" key="1">
    <source>
        <dbReference type="ARBA" id="ARBA00004613"/>
    </source>
</evidence>
<evidence type="ECO:0000313" key="13">
    <source>
        <dbReference type="Proteomes" id="UP000694395"/>
    </source>
</evidence>
<keyword evidence="10" id="KW-0732">Signal</keyword>
<evidence type="ECO:0000256" key="4">
    <source>
        <dbReference type="ARBA" id="ARBA00023030"/>
    </source>
</evidence>
<feature type="domain" description="Insulin-like" evidence="11">
    <location>
        <begin position="47"/>
        <end position="105"/>
    </location>
</feature>
<dbReference type="InterPro" id="IPR036438">
    <property type="entry name" value="Insulin-like_sf"/>
</dbReference>
<feature type="chain" id="PRO_5035429979" evidence="10">
    <location>
        <begin position="41"/>
        <end position="205"/>
    </location>
</feature>
<comment type="subcellular location">
    <subcellularLocation>
        <location evidence="1 8">Secreted</location>
    </subcellularLocation>
</comment>
<evidence type="ECO:0000256" key="7">
    <source>
        <dbReference type="PIRSR" id="PIRSR622350-50"/>
    </source>
</evidence>
<dbReference type="GO" id="GO:0005615">
    <property type="term" value="C:extracellular space"/>
    <property type="evidence" value="ECO:0007669"/>
    <property type="project" value="InterPro"/>
</dbReference>
<dbReference type="AlphaFoldDB" id="A0A8K9UPD8"/>
<evidence type="ECO:0000256" key="9">
    <source>
        <dbReference type="SAM" id="MobiDB-lite"/>
    </source>
</evidence>
<dbReference type="InterPro" id="IPR016179">
    <property type="entry name" value="Insulin-like"/>
</dbReference>
<keyword evidence="3 8" id="KW-0964">Secreted</keyword>
<accession>A0A8K9UPD8</accession>
<dbReference type="PROSITE" id="PS00262">
    <property type="entry name" value="INSULIN"/>
    <property type="match status" value="1"/>
</dbReference>
<dbReference type="SUPFAM" id="SSF56994">
    <property type="entry name" value="Insulin-like"/>
    <property type="match status" value="1"/>
</dbReference>